<sequence length="260" mass="28601">MTADSALPTELGAFLRRHRERLSPAAAGLPEGRRRRTPGLRREEVAQLAGLSPTWYTWLEQGRAVSLSPRALAGIADALQLSRAERSHLFDLVGRRDPAPPAVAELPPELLDSVQLIAGPAYVLDAAWNALAFNGAAAELFVGWLDTPAEGGHNLLRSMFLSPVLRDLVEDWPHRAARLVAEFRAHSGRHRENAAAMAVVEELLATSSDFQCYWEAQEVEEREGGLRAFLHPRRGRLCYRQLTLAAATAPELLLVMLLPA</sequence>
<evidence type="ECO:0000259" key="1">
    <source>
        <dbReference type="SMART" id="SM00530"/>
    </source>
</evidence>
<feature type="domain" description="HTH cro/C1-type" evidence="1">
    <location>
        <begin position="14"/>
        <end position="86"/>
    </location>
</feature>
<dbReference type="Gene3D" id="3.30.450.180">
    <property type="match status" value="1"/>
</dbReference>
<gene>
    <name evidence="2" type="ORF">C7389_12237</name>
</gene>
<dbReference type="Proteomes" id="UP000295129">
    <property type="component" value="Unassembled WGS sequence"/>
</dbReference>
<dbReference type="InterPro" id="IPR010982">
    <property type="entry name" value="Lambda_DNA-bd_dom_sf"/>
</dbReference>
<dbReference type="PANTHER" id="PTHR35010:SF2">
    <property type="entry name" value="BLL4672 PROTEIN"/>
    <property type="match status" value="1"/>
</dbReference>
<name>A0A4R6DQ26_9RHOO</name>
<dbReference type="SUPFAM" id="SSF47413">
    <property type="entry name" value="lambda repressor-like DNA-binding domains"/>
    <property type="match status" value="1"/>
</dbReference>
<evidence type="ECO:0000313" key="2">
    <source>
        <dbReference type="EMBL" id="TDN47080.1"/>
    </source>
</evidence>
<dbReference type="OrthoDB" id="5346389at2"/>
<dbReference type="InterPro" id="IPR041413">
    <property type="entry name" value="MLTR_LBD"/>
</dbReference>
<dbReference type="Pfam" id="PF13560">
    <property type="entry name" value="HTH_31"/>
    <property type="match status" value="1"/>
</dbReference>
<evidence type="ECO:0000313" key="3">
    <source>
        <dbReference type="Proteomes" id="UP000295129"/>
    </source>
</evidence>
<keyword evidence="3" id="KW-1185">Reference proteome</keyword>
<dbReference type="PANTHER" id="PTHR35010">
    <property type="entry name" value="BLL4672 PROTEIN-RELATED"/>
    <property type="match status" value="1"/>
</dbReference>
<proteinExistence type="predicted"/>
<dbReference type="SMART" id="SM00530">
    <property type="entry name" value="HTH_XRE"/>
    <property type="match status" value="1"/>
</dbReference>
<organism evidence="2 3">
    <name type="scientific">Azoarcus indigens</name>
    <dbReference type="NCBI Taxonomy" id="29545"/>
    <lineage>
        <taxon>Bacteria</taxon>
        <taxon>Pseudomonadati</taxon>
        <taxon>Pseudomonadota</taxon>
        <taxon>Betaproteobacteria</taxon>
        <taxon>Rhodocyclales</taxon>
        <taxon>Zoogloeaceae</taxon>
        <taxon>Azoarcus</taxon>
    </lineage>
</organism>
<dbReference type="CDD" id="cd00093">
    <property type="entry name" value="HTH_XRE"/>
    <property type="match status" value="1"/>
</dbReference>
<protein>
    <submittedName>
        <fullName evidence="2">Helix-turn-helix protein</fullName>
    </submittedName>
</protein>
<dbReference type="InterPro" id="IPR001387">
    <property type="entry name" value="Cro/C1-type_HTH"/>
</dbReference>
<dbReference type="Gene3D" id="1.10.260.40">
    <property type="entry name" value="lambda repressor-like DNA-binding domains"/>
    <property type="match status" value="1"/>
</dbReference>
<dbReference type="RefSeq" id="WP_133594381.1">
    <property type="nucleotide sequence ID" value="NZ_SNVV01000022.1"/>
</dbReference>
<accession>A0A4R6DQ26</accession>
<comment type="caution">
    <text evidence="2">The sequence shown here is derived from an EMBL/GenBank/DDBJ whole genome shotgun (WGS) entry which is preliminary data.</text>
</comment>
<reference evidence="2 3" key="1">
    <citation type="submission" date="2019-03" db="EMBL/GenBank/DDBJ databases">
        <title>Genomic Encyclopedia of Type Strains, Phase IV (KMG-IV): sequencing the most valuable type-strain genomes for metagenomic binning, comparative biology and taxonomic classification.</title>
        <authorList>
            <person name="Goeker M."/>
        </authorList>
    </citation>
    <scope>NUCLEOTIDE SEQUENCE [LARGE SCALE GENOMIC DNA]</scope>
    <source>
        <strain evidence="2 3">DSM 12121</strain>
    </source>
</reference>
<dbReference type="EMBL" id="SNVV01000022">
    <property type="protein sequence ID" value="TDN47080.1"/>
    <property type="molecule type" value="Genomic_DNA"/>
</dbReference>
<dbReference type="AlphaFoldDB" id="A0A4R6DQ26"/>
<dbReference type="Pfam" id="PF17765">
    <property type="entry name" value="MLTR_LBD"/>
    <property type="match status" value="1"/>
</dbReference>
<dbReference type="GO" id="GO:0003677">
    <property type="term" value="F:DNA binding"/>
    <property type="evidence" value="ECO:0007669"/>
    <property type="project" value="InterPro"/>
</dbReference>